<dbReference type="RefSeq" id="WP_059925255.1">
    <property type="nucleotide sequence ID" value="NZ_LPBG01000047.1"/>
</dbReference>
<keyword evidence="2" id="KW-1185">Reference proteome</keyword>
<dbReference type="EMBL" id="LPBJ01000047">
    <property type="protein sequence ID" value="KVP98176.1"/>
    <property type="molecule type" value="Genomic_DNA"/>
</dbReference>
<accession>A0AAW3MT85</accession>
<evidence type="ECO:0000313" key="2">
    <source>
        <dbReference type="Proteomes" id="UP000056453"/>
    </source>
</evidence>
<reference evidence="1 2" key="1">
    <citation type="submission" date="2015-11" db="EMBL/GenBank/DDBJ databases">
        <title>Expanding the genomic diversity of Burkholderia species for the development of highly accurate diagnostics.</title>
        <authorList>
            <person name="Sahl J."/>
            <person name="Keim P."/>
            <person name="Wagner D."/>
        </authorList>
    </citation>
    <scope>NUCLEOTIDE SEQUENCE [LARGE SCALE GENOMIC DNA]</scope>
    <source>
        <strain evidence="1 2">MSMB1808WGS</strain>
    </source>
</reference>
<organism evidence="1 2">
    <name type="scientific">Burkholderia ubonensis</name>
    <dbReference type="NCBI Taxonomy" id="101571"/>
    <lineage>
        <taxon>Bacteria</taxon>
        <taxon>Pseudomonadati</taxon>
        <taxon>Pseudomonadota</taxon>
        <taxon>Betaproteobacteria</taxon>
        <taxon>Burkholderiales</taxon>
        <taxon>Burkholderiaceae</taxon>
        <taxon>Burkholderia</taxon>
        <taxon>Burkholderia cepacia complex</taxon>
    </lineage>
</organism>
<name>A0AAW3MT85_9BURK</name>
<dbReference type="Proteomes" id="UP000056453">
    <property type="component" value="Unassembled WGS sequence"/>
</dbReference>
<proteinExistence type="predicted"/>
<protein>
    <submittedName>
        <fullName evidence="1">Uncharacterized protein</fullName>
    </submittedName>
</protein>
<sequence length="92" mass="10501">MRYIRYSNAAIAVDEESPAHIKAPRESSPPIQTFWARNTMQGKLGIYAAVRLQGDKMWVGIRTSTTLTWVKADQALSRREAEAWFNRAGFTR</sequence>
<dbReference type="AlphaFoldDB" id="A0AAW3MT85"/>
<gene>
    <name evidence="1" type="ORF">WJ96_06280</name>
</gene>
<comment type="caution">
    <text evidence="1">The sequence shown here is derived from an EMBL/GenBank/DDBJ whole genome shotgun (WGS) entry which is preliminary data.</text>
</comment>
<evidence type="ECO:0000313" key="1">
    <source>
        <dbReference type="EMBL" id="KVP98176.1"/>
    </source>
</evidence>